<protein>
    <recommendedName>
        <fullName evidence="4">HTTM domain-containing protein</fullName>
    </recommendedName>
</protein>
<feature type="transmembrane region" description="Helical" evidence="1">
    <location>
        <begin position="153"/>
        <end position="174"/>
    </location>
</feature>
<keyword evidence="1" id="KW-0472">Membrane</keyword>
<name>A0ABT0H6Y1_9FLAO</name>
<organism evidence="2 3">
    <name type="scientific">Psychroserpens algicola</name>
    <dbReference type="NCBI Taxonomy" id="1719034"/>
    <lineage>
        <taxon>Bacteria</taxon>
        <taxon>Pseudomonadati</taxon>
        <taxon>Bacteroidota</taxon>
        <taxon>Flavobacteriia</taxon>
        <taxon>Flavobacteriales</taxon>
        <taxon>Flavobacteriaceae</taxon>
        <taxon>Psychroserpens</taxon>
    </lineage>
</organism>
<accession>A0ABT0H6Y1</accession>
<sequence>MNKVLEDHFFWKFVVRHTSIFSRDTNALFASVNMLVKLAYVVVLMMAFNHLFIVHDLANSKLVDPLWPLFFLKQEHLQVTTYILQISLVLSAILVIIKHTQFLRVYVFINYFLYAALLSSFGKINHSLHFILLLLFCFALIPGSTAKQFKEKSLLIFLSAKFFLLLAYSLTGFWKLFWGVIELFTQDVSLFSPLSFRNVLVFQFESKPMTAFGGWFLEHYVIGWLLYLLVIYLELFSILVFFKPNLYKIWGAGLIVLHLSLALILDVNTYPAVAVIAIVLLLSPFYKKSTIKETILSLPVIDWFIYLIKKRKA</sequence>
<evidence type="ECO:0008006" key="4">
    <source>
        <dbReference type="Google" id="ProtNLM"/>
    </source>
</evidence>
<dbReference type="Proteomes" id="UP001203687">
    <property type="component" value="Unassembled WGS sequence"/>
</dbReference>
<comment type="caution">
    <text evidence="2">The sequence shown here is derived from an EMBL/GenBank/DDBJ whole genome shotgun (WGS) entry which is preliminary data.</text>
</comment>
<evidence type="ECO:0000313" key="2">
    <source>
        <dbReference type="EMBL" id="MCK8480116.1"/>
    </source>
</evidence>
<dbReference type="EMBL" id="JALPQF010000004">
    <property type="protein sequence ID" value="MCK8480116.1"/>
    <property type="molecule type" value="Genomic_DNA"/>
</dbReference>
<feature type="transmembrane region" description="Helical" evidence="1">
    <location>
        <begin position="77"/>
        <end position="96"/>
    </location>
</feature>
<reference evidence="2" key="1">
    <citation type="submission" date="2022-04" db="EMBL/GenBank/DDBJ databases">
        <authorList>
            <person name="Ren T."/>
        </authorList>
    </citation>
    <scope>NUCLEOTIDE SEQUENCE</scope>
    <source>
        <strain evidence="2">F63249</strain>
    </source>
</reference>
<feature type="transmembrane region" description="Helical" evidence="1">
    <location>
        <begin position="221"/>
        <end position="242"/>
    </location>
</feature>
<keyword evidence="1" id="KW-1133">Transmembrane helix</keyword>
<feature type="transmembrane region" description="Helical" evidence="1">
    <location>
        <begin position="128"/>
        <end position="146"/>
    </location>
</feature>
<keyword evidence="1" id="KW-0812">Transmembrane</keyword>
<keyword evidence="3" id="KW-1185">Reference proteome</keyword>
<evidence type="ECO:0000256" key="1">
    <source>
        <dbReference type="SAM" id="Phobius"/>
    </source>
</evidence>
<evidence type="ECO:0000313" key="3">
    <source>
        <dbReference type="Proteomes" id="UP001203687"/>
    </source>
</evidence>
<dbReference type="RefSeq" id="WP_248412300.1">
    <property type="nucleotide sequence ID" value="NZ_JALPQF010000004.1"/>
</dbReference>
<feature type="transmembrane region" description="Helical" evidence="1">
    <location>
        <begin position="254"/>
        <end position="283"/>
    </location>
</feature>
<feature type="transmembrane region" description="Helical" evidence="1">
    <location>
        <begin position="103"/>
        <end position="122"/>
    </location>
</feature>
<proteinExistence type="predicted"/>
<gene>
    <name evidence="2" type="ORF">MUY34_05745</name>
</gene>